<dbReference type="InterPro" id="IPR036236">
    <property type="entry name" value="Znf_C2H2_sf"/>
</dbReference>
<dbReference type="GO" id="GO:0005737">
    <property type="term" value="C:cytoplasm"/>
    <property type="evidence" value="ECO:0007669"/>
    <property type="project" value="UniProtKB-SubCell"/>
</dbReference>
<keyword evidence="7" id="KW-0862">Zinc</keyword>
<dbReference type="Gene3D" id="3.30.160.60">
    <property type="entry name" value="Classic Zinc Finger"/>
    <property type="match status" value="3"/>
</dbReference>
<dbReference type="PANTHER" id="PTHR24408">
    <property type="entry name" value="ZINC FINGER PROTEIN"/>
    <property type="match status" value="1"/>
</dbReference>
<dbReference type="GO" id="GO:0008270">
    <property type="term" value="F:zinc ion binding"/>
    <property type="evidence" value="ECO:0007669"/>
    <property type="project" value="UniProtKB-KW"/>
</dbReference>
<sequence>MNQMATTQAHSPTPPHLLQPAMNHQNSSPHASPSLNQGAFATPGHSRHVSLDPSTAYAQGQGAEWGGMGFHNHRRAPSDTYSDVSSSAQPSPYLGNNESFDHNDNPSPLLSAQQDPALFQDVMQFGQFTLSDNQSHVSPGHSPRVSPRLMPQQQSLPPFTPSNNFGLGSNLGNQYGGQQGMEMYQGPQHEPFPTINQSGGVDFGHADQMSPPEINIDFAPPSRQTSFEPAKTEPQTDALSPPDRSRSRNRMRAKSDPFSGASSRASTPSNGQPDASRSLSPNAAKVSSRSPSPSTKSSRRSSTSSIPHRDYILDLADPSRPTSQQSPGDASSSNPKRTQKHPATFQCNLCPKRFTRAYNLRSHLRTHTDERPFVCSVCGKAFARQHDRKRHEGLHSGEKKFVCRGVLKDQGSWGCGRRFARADALGRHFRSEAGRVCIRSLLEEEAQEKGQPWDAQNQPMDNGAGMYGGPMPPQNYSGMMGPPPQQGYEGYPSASGSMDHAGAVTASAAGPHYPLPAALLAQFPALAGLQWDQLAAGPEEVEGDISGRSSFDASSGGEFYEEEDGEYGTTNASGVYVTGGWASDYEGGR</sequence>
<evidence type="ECO:0000313" key="15">
    <source>
        <dbReference type="Proteomes" id="UP000250140"/>
    </source>
</evidence>
<feature type="compositionally biased region" description="Polar residues" evidence="12">
    <location>
        <begin position="260"/>
        <end position="281"/>
    </location>
</feature>
<feature type="region of interest" description="Disordered" evidence="12">
    <location>
        <begin position="1"/>
        <end position="112"/>
    </location>
</feature>
<keyword evidence="9" id="KW-0804">Transcription</keyword>
<feature type="compositionally biased region" description="Polar residues" evidence="12">
    <location>
        <begin position="1"/>
        <end position="11"/>
    </location>
</feature>
<dbReference type="GO" id="GO:0045944">
    <property type="term" value="P:positive regulation of transcription by RNA polymerase II"/>
    <property type="evidence" value="ECO:0007669"/>
    <property type="project" value="UniProtKB-ARBA"/>
</dbReference>
<dbReference type="SMART" id="SM00355">
    <property type="entry name" value="ZnF_C2H2"/>
    <property type="match status" value="2"/>
</dbReference>
<dbReference type="GO" id="GO:0000981">
    <property type="term" value="F:DNA-binding transcription factor activity, RNA polymerase II-specific"/>
    <property type="evidence" value="ECO:0007669"/>
    <property type="project" value="TreeGrafter"/>
</dbReference>
<feature type="compositionally biased region" description="Polar residues" evidence="12">
    <location>
        <begin position="22"/>
        <end position="39"/>
    </location>
</feature>
<keyword evidence="10" id="KW-0539">Nucleus</keyword>
<evidence type="ECO:0000256" key="2">
    <source>
        <dbReference type="ARBA" id="ARBA00004496"/>
    </source>
</evidence>
<proteinExistence type="predicted"/>
<evidence type="ECO:0000256" key="11">
    <source>
        <dbReference type="PROSITE-ProRule" id="PRU00042"/>
    </source>
</evidence>
<reference evidence="14 15" key="1">
    <citation type="journal article" date="2016" name="Nat. Commun.">
        <title>Ectomycorrhizal ecology is imprinted in the genome of the dominant symbiotic fungus Cenococcum geophilum.</title>
        <authorList>
            <consortium name="DOE Joint Genome Institute"/>
            <person name="Peter M."/>
            <person name="Kohler A."/>
            <person name="Ohm R.A."/>
            <person name="Kuo A."/>
            <person name="Krutzmann J."/>
            <person name="Morin E."/>
            <person name="Arend M."/>
            <person name="Barry K.W."/>
            <person name="Binder M."/>
            <person name="Choi C."/>
            <person name="Clum A."/>
            <person name="Copeland A."/>
            <person name="Grisel N."/>
            <person name="Haridas S."/>
            <person name="Kipfer T."/>
            <person name="LaButti K."/>
            <person name="Lindquist E."/>
            <person name="Lipzen A."/>
            <person name="Maire R."/>
            <person name="Meier B."/>
            <person name="Mihaltcheva S."/>
            <person name="Molinier V."/>
            <person name="Murat C."/>
            <person name="Poggeler S."/>
            <person name="Quandt C.A."/>
            <person name="Sperisen C."/>
            <person name="Tritt A."/>
            <person name="Tisserant E."/>
            <person name="Crous P.W."/>
            <person name="Henrissat B."/>
            <person name="Nehls U."/>
            <person name="Egli S."/>
            <person name="Spatafora J.W."/>
            <person name="Grigoriev I.V."/>
            <person name="Martin F.M."/>
        </authorList>
    </citation>
    <scope>NUCLEOTIDE SEQUENCE [LARGE SCALE GENOMIC DNA]</scope>
    <source>
        <strain evidence="14 15">CBS 207.34</strain>
    </source>
</reference>
<evidence type="ECO:0000256" key="1">
    <source>
        <dbReference type="ARBA" id="ARBA00004123"/>
    </source>
</evidence>
<feature type="compositionally biased region" description="Polar residues" evidence="12">
    <location>
        <begin position="222"/>
        <end position="238"/>
    </location>
</feature>
<keyword evidence="8" id="KW-0805">Transcription regulation</keyword>
<evidence type="ECO:0000256" key="5">
    <source>
        <dbReference type="ARBA" id="ARBA00022737"/>
    </source>
</evidence>
<evidence type="ECO:0000256" key="8">
    <source>
        <dbReference type="ARBA" id="ARBA00023015"/>
    </source>
</evidence>
<keyword evidence="3" id="KW-0963">Cytoplasm</keyword>
<keyword evidence="6 11" id="KW-0863">Zinc-finger</keyword>
<feature type="domain" description="C2H2-type" evidence="13">
    <location>
        <begin position="373"/>
        <end position="400"/>
    </location>
</feature>
<evidence type="ECO:0000259" key="13">
    <source>
        <dbReference type="PROSITE" id="PS50157"/>
    </source>
</evidence>
<keyword evidence="15" id="KW-1185">Reference proteome</keyword>
<accession>A0A8E2F753</accession>
<gene>
    <name evidence="14" type="ORF">AOQ84DRAFT_286435</name>
</gene>
<dbReference type="Proteomes" id="UP000250140">
    <property type="component" value="Unassembled WGS sequence"/>
</dbReference>
<keyword evidence="5" id="KW-0677">Repeat</keyword>
<dbReference type="EMBL" id="KV748981">
    <property type="protein sequence ID" value="OCL11817.1"/>
    <property type="molecule type" value="Genomic_DNA"/>
</dbReference>
<feature type="compositionally biased region" description="Low complexity" evidence="12">
    <location>
        <begin position="162"/>
        <end position="173"/>
    </location>
</feature>
<feature type="domain" description="C2H2-type" evidence="13">
    <location>
        <begin position="345"/>
        <end position="372"/>
    </location>
</feature>
<dbReference type="InterPro" id="IPR013087">
    <property type="entry name" value="Znf_C2H2_type"/>
</dbReference>
<dbReference type="FunFam" id="3.30.160.60:FF:000239">
    <property type="entry name" value="C2H2 type zinc finger protein"/>
    <property type="match status" value="1"/>
</dbReference>
<dbReference type="Pfam" id="PF00096">
    <property type="entry name" value="zf-C2H2"/>
    <property type="match status" value="2"/>
</dbReference>
<organism evidence="14 15">
    <name type="scientific">Glonium stellatum</name>
    <dbReference type="NCBI Taxonomy" id="574774"/>
    <lineage>
        <taxon>Eukaryota</taxon>
        <taxon>Fungi</taxon>
        <taxon>Dikarya</taxon>
        <taxon>Ascomycota</taxon>
        <taxon>Pezizomycotina</taxon>
        <taxon>Dothideomycetes</taxon>
        <taxon>Pleosporomycetidae</taxon>
        <taxon>Gloniales</taxon>
        <taxon>Gloniaceae</taxon>
        <taxon>Glonium</taxon>
    </lineage>
</organism>
<name>A0A8E2F753_9PEZI</name>
<feature type="region of interest" description="Disordered" evidence="12">
    <location>
        <begin position="539"/>
        <end position="573"/>
    </location>
</feature>
<protein>
    <recommendedName>
        <fullName evidence="13">C2H2-type domain-containing protein</fullName>
    </recommendedName>
</protein>
<comment type="subcellular location">
    <subcellularLocation>
        <location evidence="2">Cytoplasm</location>
    </subcellularLocation>
    <subcellularLocation>
        <location evidence="1">Nucleus</location>
    </subcellularLocation>
</comment>
<dbReference type="PANTHER" id="PTHR24408:SF58">
    <property type="entry name" value="TRANSCRIPTION FACTOR (TFIIIA), PUTATIVE (AFU_ORTHOLOGUE AFUA_1G05150)-RELATED"/>
    <property type="match status" value="1"/>
</dbReference>
<feature type="compositionally biased region" description="Polar residues" evidence="12">
    <location>
        <begin position="79"/>
        <end position="98"/>
    </location>
</feature>
<feature type="region of interest" description="Disordered" evidence="12">
    <location>
        <begin position="131"/>
        <end position="344"/>
    </location>
</feature>
<dbReference type="FunFam" id="3.30.160.60:FF:000181">
    <property type="entry name" value="C2H2 type zinc finger protein"/>
    <property type="match status" value="1"/>
</dbReference>
<dbReference type="GO" id="GO:0005634">
    <property type="term" value="C:nucleus"/>
    <property type="evidence" value="ECO:0007669"/>
    <property type="project" value="UniProtKB-SubCell"/>
</dbReference>
<dbReference type="FunFam" id="3.30.160.60:FF:000146">
    <property type="entry name" value="C2H2 type zinc finger protein"/>
    <property type="match status" value="1"/>
</dbReference>
<dbReference type="GO" id="GO:0043565">
    <property type="term" value="F:sequence-specific DNA binding"/>
    <property type="evidence" value="ECO:0007669"/>
    <property type="project" value="TreeGrafter"/>
</dbReference>
<keyword evidence="4" id="KW-0479">Metal-binding</keyword>
<dbReference type="AlphaFoldDB" id="A0A8E2F753"/>
<evidence type="ECO:0000256" key="12">
    <source>
        <dbReference type="SAM" id="MobiDB-lite"/>
    </source>
</evidence>
<evidence type="ECO:0000256" key="10">
    <source>
        <dbReference type="ARBA" id="ARBA00023242"/>
    </source>
</evidence>
<evidence type="ECO:0000256" key="9">
    <source>
        <dbReference type="ARBA" id="ARBA00023163"/>
    </source>
</evidence>
<evidence type="ECO:0000256" key="7">
    <source>
        <dbReference type="ARBA" id="ARBA00022833"/>
    </source>
</evidence>
<dbReference type="SUPFAM" id="SSF57667">
    <property type="entry name" value="beta-beta-alpha zinc fingers"/>
    <property type="match status" value="1"/>
</dbReference>
<feature type="compositionally biased region" description="Low complexity" evidence="12">
    <location>
        <begin position="287"/>
        <end position="305"/>
    </location>
</feature>
<dbReference type="PROSITE" id="PS50157">
    <property type="entry name" value="ZINC_FINGER_C2H2_2"/>
    <property type="match status" value="2"/>
</dbReference>
<evidence type="ECO:0000256" key="4">
    <source>
        <dbReference type="ARBA" id="ARBA00022723"/>
    </source>
</evidence>
<dbReference type="OrthoDB" id="8117402at2759"/>
<evidence type="ECO:0000256" key="3">
    <source>
        <dbReference type="ARBA" id="ARBA00022490"/>
    </source>
</evidence>
<evidence type="ECO:0000256" key="6">
    <source>
        <dbReference type="ARBA" id="ARBA00022771"/>
    </source>
</evidence>
<dbReference type="GO" id="GO:0071277">
    <property type="term" value="P:cellular response to calcium ion"/>
    <property type="evidence" value="ECO:0007669"/>
    <property type="project" value="UniProtKB-ARBA"/>
</dbReference>
<feature type="compositionally biased region" description="Polar residues" evidence="12">
    <location>
        <begin position="320"/>
        <end position="336"/>
    </location>
</feature>
<dbReference type="PROSITE" id="PS00028">
    <property type="entry name" value="ZINC_FINGER_C2H2_1"/>
    <property type="match status" value="2"/>
</dbReference>
<evidence type="ECO:0000313" key="14">
    <source>
        <dbReference type="EMBL" id="OCL11817.1"/>
    </source>
</evidence>